<dbReference type="InterPro" id="IPR011047">
    <property type="entry name" value="Quinoprotein_ADH-like_sf"/>
</dbReference>
<keyword evidence="1" id="KW-0732">Signal</keyword>
<evidence type="ECO:0000313" key="3">
    <source>
        <dbReference type="Proteomes" id="UP000199004"/>
    </source>
</evidence>
<sequence>MHLRLTLAVALSALATTLVPAVPAVADEPRAQLQHPLQLERGPAPRVLSMVGNQIRFADGRTVTFERPAGVTGQARLIGRFRSDAVVWAPYGEDRSAVFKVRPSGRVSMLGEPWVDRYGDNGWQIAGNLLYVASYDARSRTRLSKVSLVDGAVRRTWISARSEIWSLLDVTPHRAAIGNGSRLKVWRGDGRFERVFVQSGRRYGDVSFASLRHDWFAHRTSDGTELRRISAPGTVVWKQGYENEMLPTDLSGDGSVLLTTEYETYSPQLREARTGRILRSYDGGYHSAYNSSEQLVLEGNRAFLVVMELRIDGKRREMLVRCTIGGRCERASRVASTITLVTHGS</sequence>
<dbReference type="OrthoDB" id="3761246at2"/>
<name>A0A1H0LGS4_9ACTN</name>
<feature type="signal peptide" evidence="1">
    <location>
        <begin position="1"/>
        <end position="26"/>
    </location>
</feature>
<protein>
    <submittedName>
        <fullName evidence="2">Uncharacterized protein</fullName>
    </submittedName>
</protein>
<organism evidence="2 3">
    <name type="scientific">Nocardioides szechwanensis</name>
    <dbReference type="NCBI Taxonomy" id="1005944"/>
    <lineage>
        <taxon>Bacteria</taxon>
        <taxon>Bacillati</taxon>
        <taxon>Actinomycetota</taxon>
        <taxon>Actinomycetes</taxon>
        <taxon>Propionibacteriales</taxon>
        <taxon>Nocardioidaceae</taxon>
        <taxon>Nocardioides</taxon>
    </lineage>
</organism>
<dbReference type="Proteomes" id="UP000199004">
    <property type="component" value="Unassembled WGS sequence"/>
</dbReference>
<evidence type="ECO:0000313" key="2">
    <source>
        <dbReference type="EMBL" id="SDO67428.1"/>
    </source>
</evidence>
<dbReference type="STRING" id="1005944.SAMN05192576_0244"/>
<dbReference type="EMBL" id="FNIC01000012">
    <property type="protein sequence ID" value="SDO67428.1"/>
    <property type="molecule type" value="Genomic_DNA"/>
</dbReference>
<evidence type="ECO:0000256" key="1">
    <source>
        <dbReference type="SAM" id="SignalP"/>
    </source>
</evidence>
<proteinExistence type="predicted"/>
<reference evidence="2 3" key="1">
    <citation type="submission" date="2016-10" db="EMBL/GenBank/DDBJ databases">
        <authorList>
            <person name="de Groot N.N."/>
        </authorList>
    </citation>
    <scope>NUCLEOTIDE SEQUENCE [LARGE SCALE GENOMIC DNA]</scope>
    <source>
        <strain evidence="2 3">CGMCC 1.11147</strain>
    </source>
</reference>
<feature type="chain" id="PRO_5011673184" evidence="1">
    <location>
        <begin position="27"/>
        <end position="345"/>
    </location>
</feature>
<keyword evidence="3" id="KW-1185">Reference proteome</keyword>
<accession>A0A1H0LGS4</accession>
<gene>
    <name evidence="2" type="ORF">SAMN05192576_0244</name>
</gene>
<dbReference type="SUPFAM" id="SSF50998">
    <property type="entry name" value="Quinoprotein alcohol dehydrogenase-like"/>
    <property type="match status" value="1"/>
</dbReference>
<dbReference type="AlphaFoldDB" id="A0A1H0LGS4"/>
<dbReference type="RefSeq" id="WP_091026973.1">
    <property type="nucleotide sequence ID" value="NZ_BKAE01000024.1"/>
</dbReference>